<keyword evidence="2" id="KW-1185">Reference proteome</keyword>
<proteinExistence type="predicted"/>
<sequence length="257" mass="30297">MENVTRIKIIDKNKKYLINLPNKIKKIKHLKKYLKQKLTLKSNFALFLKMGENDLYELLDFSGICVVRDSETILIFDENNNLKKEKKKRNNKIVKKIETVNMEKLNLSAKKRFKGKHVRFEDKKTDEESANSSDSIEQALIDFEKKKLPTSKEQFFAPRFLKNRKITKKTKITEKKLNGKPIESNNLKKGDKIAFKKLILNESTWQPSLSQYIECVVEAIENEKIIYKLINHKNKNEDIFGEISMKEMQQIILINFI</sequence>
<protein>
    <recommendedName>
        <fullName evidence="3">Coilin</fullName>
    </recommendedName>
</protein>
<evidence type="ECO:0000313" key="1">
    <source>
        <dbReference type="EMBL" id="MES1919884.1"/>
    </source>
</evidence>
<gene>
    <name evidence="1" type="ORF">MHBO_001636</name>
</gene>
<evidence type="ECO:0008006" key="3">
    <source>
        <dbReference type="Google" id="ProtNLM"/>
    </source>
</evidence>
<dbReference type="EMBL" id="JBDODL010000433">
    <property type="protein sequence ID" value="MES1919884.1"/>
    <property type="molecule type" value="Genomic_DNA"/>
</dbReference>
<dbReference type="Proteomes" id="UP001439008">
    <property type="component" value="Unassembled WGS sequence"/>
</dbReference>
<accession>A0ABV2AK87</accession>
<organism evidence="1 2">
    <name type="scientific">Bonamia ostreae</name>
    <dbReference type="NCBI Taxonomy" id="126728"/>
    <lineage>
        <taxon>Eukaryota</taxon>
        <taxon>Sar</taxon>
        <taxon>Rhizaria</taxon>
        <taxon>Endomyxa</taxon>
        <taxon>Ascetosporea</taxon>
        <taxon>Haplosporida</taxon>
        <taxon>Bonamia</taxon>
    </lineage>
</organism>
<name>A0ABV2AK87_9EUKA</name>
<reference evidence="1 2" key="1">
    <citation type="journal article" date="2024" name="BMC Biol.">
        <title>Comparative genomics of Ascetosporea gives new insight into the evolutionary basis for animal parasitism in Rhizaria.</title>
        <authorList>
            <person name="Hiltunen Thoren M."/>
            <person name="Onut-Brannstrom I."/>
            <person name="Alfjorden A."/>
            <person name="Peckova H."/>
            <person name="Swords F."/>
            <person name="Hooper C."/>
            <person name="Holzer A.S."/>
            <person name="Bass D."/>
            <person name="Burki F."/>
        </authorList>
    </citation>
    <scope>NUCLEOTIDE SEQUENCE [LARGE SCALE GENOMIC DNA]</scope>
    <source>
        <strain evidence="1">20-A016</strain>
    </source>
</reference>
<comment type="caution">
    <text evidence="1">The sequence shown here is derived from an EMBL/GenBank/DDBJ whole genome shotgun (WGS) entry which is preliminary data.</text>
</comment>
<evidence type="ECO:0000313" key="2">
    <source>
        <dbReference type="Proteomes" id="UP001439008"/>
    </source>
</evidence>